<dbReference type="RefSeq" id="WP_378270826.1">
    <property type="nucleotide sequence ID" value="NZ_JBHUKR010000024.1"/>
</dbReference>
<dbReference type="EMBL" id="JBHUKR010000024">
    <property type="protein sequence ID" value="MFD2421964.1"/>
    <property type="molecule type" value="Genomic_DNA"/>
</dbReference>
<sequence>MSENGGWANPGGQGDERQPPPGGQPPSAPPPPGYGAPAGGYGKPGVIPLRPLTVGEILDGAIATMRRHPALVFGVSAVVALVEAALTVTLSIVLLKGVANAPQPGPAATQQELLDYFYRVLGSSAEVLGVTVLVTVLVRTVLTGFMTVVVGKAVLGKPITFGEAMSELGPRLPSLLGVTIIYTVLVAVGFFLCLLPGIWLYALLGLASPALVLEQSGIGHALRRSSLLVRGSWWRVFGILLLTALCAGVISFVVQIPFNLSLGIGGSDMSGLANASIGVQLLSGVGQVVAQTLVAPFAAGATALLYIDQRMRKEGMDIQLARAAGTV</sequence>
<feature type="compositionally biased region" description="Pro residues" evidence="1">
    <location>
        <begin position="19"/>
        <end position="34"/>
    </location>
</feature>
<dbReference type="PANTHER" id="PTHR33133:SF1">
    <property type="entry name" value="EXPRESSED PROTEIN-RELATED"/>
    <property type="match status" value="1"/>
</dbReference>
<feature type="transmembrane region" description="Helical" evidence="2">
    <location>
        <begin position="172"/>
        <end position="192"/>
    </location>
</feature>
<dbReference type="Proteomes" id="UP001597417">
    <property type="component" value="Unassembled WGS sequence"/>
</dbReference>
<organism evidence="4 5">
    <name type="scientific">Amycolatopsis pigmentata</name>
    <dbReference type="NCBI Taxonomy" id="450801"/>
    <lineage>
        <taxon>Bacteria</taxon>
        <taxon>Bacillati</taxon>
        <taxon>Actinomycetota</taxon>
        <taxon>Actinomycetes</taxon>
        <taxon>Pseudonocardiales</taxon>
        <taxon>Pseudonocardiaceae</taxon>
        <taxon>Amycolatopsis</taxon>
    </lineage>
</organism>
<feature type="region of interest" description="Disordered" evidence="1">
    <location>
        <begin position="1"/>
        <end position="40"/>
    </location>
</feature>
<dbReference type="InterPro" id="IPR057169">
    <property type="entry name" value="DUF7847"/>
</dbReference>
<feature type="transmembrane region" description="Helical" evidence="2">
    <location>
        <begin position="198"/>
        <end position="222"/>
    </location>
</feature>
<evidence type="ECO:0000256" key="2">
    <source>
        <dbReference type="SAM" id="Phobius"/>
    </source>
</evidence>
<protein>
    <recommendedName>
        <fullName evidence="3">DUF7847 domain-containing protein</fullName>
    </recommendedName>
</protein>
<keyword evidence="2" id="KW-1133">Transmembrane helix</keyword>
<proteinExistence type="predicted"/>
<keyword evidence="2" id="KW-0472">Membrane</keyword>
<keyword evidence="2" id="KW-0812">Transmembrane</keyword>
<feature type="transmembrane region" description="Helical" evidence="2">
    <location>
        <begin position="70"/>
        <end position="95"/>
    </location>
</feature>
<feature type="transmembrane region" description="Helical" evidence="2">
    <location>
        <begin position="288"/>
        <end position="307"/>
    </location>
</feature>
<dbReference type="Pfam" id="PF25231">
    <property type="entry name" value="DUF7847"/>
    <property type="match status" value="1"/>
</dbReference>
<evidence type="ECO:0000259" key="3">
    <source>
        <dbReference type="Pfam" id="PF25231"/>
    </source>
</evidence>
<reference evidence="5" key="1">
    <citation type="journal article" date="2019" name="Int. J. Syst. Evol. Microbiol.">
        <title>The Global Catalogue of Microorganisms (GCM) 10K type strain sequencing project: providing services to taxonomists for standard genome sequencing and annotation.</title>
        <authorList>
            <consortium name="The Broad Institute Genomics Platform"/>
            <consortium name="The Broad Institute Genome Sequencing Center for Infectious Disease"/>
            <person name="Wu L."/>
            <person name="Ma J."/>
        </authorList>
    </citation>
    <scope>NUCLEOTIDE SEQUENCE [LARGE SCALE GENOMIC DNA]</scope>
    <source>
        <strain evidence="5">CGMCC 4.7645</strain>
    </source>
</reference>
<evidence type="ECO:0000313" key="4">
    <source>
        <dbReference type="EMBL" id="MFD2421964.1"/>
    </source>
</evidence>
<evidence type="ECO:0000256" key="1">
    <source>
        <dbReference type="SAM" id="MobiDB-lite"/>
    </source>
</evidence>
<dbReference type="PANTHER" id="PTHR33133">
    <property type="entry name" value="OS08G0107100 PROTEIN-RELATED"/>
    <property type="match status" value="1"/>
</dbReference>
<comment type="caution">
    <text evidence="4">The sequence shown here is derived from an EMBL/GenBank/DDBJ whole genome shotgun (WGS) entry which is preliminary data.</text>
</comment>
<name>A0ABW5G6M3_9PSEU</name>
<evidence type="ECO:0000313" key="5">
    <source>
        <dbReference type="Proteomes" id="UP001597417"/>
    </source>
</evidence>
<accession>A0ABW5G6M3</accession>
<keyword evidence="5" id="KW-1185">Reference proteome</keyword>
<feature type="transmembrane region" description="Helical" evidence="2">
    <location>
        <begin position="127"/>
        <end position="151"/>
    </location>
</feature>
<feature type="transmembrane region" description="Helical" evidence="2">
    <location>
        <begin position="234"/>
        <end position="258"/>
    </location>
</feature>
<gene>
    <name evidence="4" type="ORF">ACFSXZ_37120</name>
</gene>
<feature type="domain" description="DUF7847" evidence="3">
    <location>
        <begin position="130"/>
        <end position="306"/>
    </location>
</feature>